<evidence type="ECO:0000313" key="1">
    <source>
        <dbReference type="EMBL" id="AOZ63862.1"/>
    </source>
</evidence>
<name>A0A1I9SAQ6_9CAUD</name>
<evidence type="ECO:0000313" key="2">
    <source>
        <dbReference type="Proteomes" id="UP000224902"/>
    </source>
</evidence>
<gene>
    <name evidence="1" type="ORF">SEA_WEASELS2_284</name>
</gene>
<keyword evidence="2" id="KW-1185">Reference proteome</keyword>
<accession>A0A1I9SAQ6</accession>
<dbReference type="EMBL" id="KX774321">
    <property type="protein sequence ID" value="AOZ63862.1"/>
    <property type="molecule type" value="Genomic_DNA"/>
</dbReference>
<proteinExistence type="predicted"/>
<reference evidence="2" key="1">
    <citation type="submission" date="2016-08" db="EMBL/GenBank/DDBJ databases">
        <authorList>
            <person name="Seilhamer J.J."/>
        </authorList>
    </citation>
    <scope>NUCLEOTIDE SEQUENCE [LARGE SCALE GENOMIC DNA]</scope>
</reference>
<organism evidence="1 2">
    <name type="scientific">Rhodococcus phage Weasels2</name>
    <dbReference type="NCBI Taxonomy" id="1897437"/>
    <lineage>
        <taxon>Viruses</taxon>
        <taxon>Duplodnaviria</taxon>
        <taxon>Heunggongvirae</taxon>
        <taxon>Uroviricota</taxon>
        <taxon>Caudoviricetes</taxon>
        <taxon>Weaselvirus</taxon>
        <taxon>Weaselvirus weasel</taxon>
    </lineage>
</organism>
<sequence length="141" mass="15916">MLCTYCSLSHKATRTIGVAGSVEHVCDSAYQYIVDCNSKDGKLDSIIEYPLGSKKAGKQPPTIIKTTTVGGYYHCSAANLDTHIEQYWHMTIEQLREEVLHLLGLYDDADEDYRARYTAITSKSELILMLADCRPEEGFEW</sequence>
<protein>
    <submittedName>
        <fullName evidence="1">Uncharacterized protein</fullName>
    </submittedName>
</protein>
<dbReference type="Proteomes" id="UP000224902">
    <property type="component" value="Segment"/>
</dbReference>